<dbReference type="EMBL" id="JAANIT010001518">
    <property type="protein sequence ID" value="KAG1539925.1"/>
    <property type="molecule type" value="Genomic_DNA"/>
</dbReference>
<comment type="caution">
    <text evidence="1">The sequence shown here is derived from an EMBL/GenBank/DDBJ whole genome shotgun (WGS) entry which is preliminary data.</text>
</comment>
<dbReference type="Proteomes" id="UP000717996">
    <property type="component" value="Unassembled WGS sequence"/>
</dbReference>
<organism evidence="1 2">
    <name type="scientific">Rhizopus oryzae</name>
    <name type="common">Mucormycosis agent</name>
    <name type="synonym">Rhizopus arrhizus var. delemar</name>
    <dbReference type="NCBI Taxonomy" id="64495"/>
    <lineage>
        <taxon>Eukaryota</taxon>
        <taxon>Fungi</taxon>
        <taxon>Fungi incertae sedis</taxon>
        <taxon>Mucoromycota</taxon>
        <taxon>Mucoromycotina</taxon>
        <taxon>Mucoromycetes</taxon>
        <taxon>Mucorales</taxon>
        <taxon>Mucorineae</taxon>
        <taxon>Rhizopodaceae</taxon>
        <taxon>Rhizopus</taxon>
    </lineage>
</organism>
<proteinExistence type="predicted"/>
<protein>
    <submittedName>
        <fullName evidence="1">Uncharacterized protein</fullName>
    </submittedName>
</protein>
<evidence type="ECO:0000313" key="1">
    <source>
        <dbReference type="EMBL" id="KAG1539925.1"/>
    </source>
</evidence>
<name>A0A9P6Y5S4_RHIOR</name>
<dbReference type="AlphaFoldDB" id="A0A9P6Y5S4"/>
<reference evidence="1" key="1">
    <citation type="journal article" date="2020" name="Microb. Genom.">
        <title>Genetic diversity of clinical and environmental Mucorales isolates obtained from an investigation of mucormycosis cases among solid organ transplant recipients.</title>
        <authorList>
            <person name="Nguyen M.H."/>
            <person name="Kaul D."/>
            <person name="Muto C."/>
            <person name="Cheng S.J."/>
            <person name="Richter R.A."/>
            <person name="Bruno V.M."/>
            <person name="Liu G."/>
            <person name="Beyhan S."/>
            <person name="Sundermann A.J."/>
            <person name="Mounaud S."/>
            <person name="Pasculle A.W."/>
            <person name="Nierman W.C."/>
            <person name="Driscoll E."/>
            <person name="Cumbie R."/>
            <person name="Clancy C.J."/>
            <person name="Dupont C.L."/>
        </authorList>
    </citation>
    <scope>NUCLEOTIDE SEQUENCE</scope>
    <source>
        <strain evidence="1">GL16</strain>
    </source>
</reference>
<accession>A0A9P6Y5S4</accession>
<gene>
    <name evidence="1" type="ORF">G6F51_008837</name>
</gene>
<evidence type="ECO:0000313" key="2">
    <source>
        <dbReference type="Proteomes" id="UP000717996"/>
    </source>
</evidence>
<sequence length="114" mass="13140">MQDINQSWAPPPDPFPMEVTTNTIPYGKNRPIEVENTQDTLIRLSNKKEKRSSMGYDDDQRYIFIKYTNGRPGAKVAVDGRVFSMEAQDAYHWWKACRETGKVPYKLISKLGVL</sequence>